<protein>
    <recommendedName>
        <fullName evidence="3">Adhesin</fullName>
    </recommendedName>
</protein>
<proteinExistence type="predicted"/>
<accession>A0A4Z1R6V2</accession>
<sequence>MPHLAAADEYTAMLGYLAESRIEERAFAGAQGAMAINQAAGDHNLQANLHSFAEGDRAHASATARQYSNDFHTRGSRPDEARAVIGGDAFRGAGGLVSINQASGAANAELNVVTATLANQGIREAGDAWLASADYASAGQRAPTPQDDSDPAKRHVAVERTALQGFEGVLQLNQIAGAGNTTDNALVISVQAGP</sequence>
<organism evidence="1 2">
    <name type="scientific">Luteimonas yindakuii</name>
    <dbReference type="NCBI Taxonomy" id="2565782"/>
    <lineage>
        <taxon>Bacteria</taxon>
        <taxon>Pseudomonadati</taxon>
        <taxon>Pseudomonadota</taxon>
        <taxon>Gammaproteobacteria</taxon>
        <taxon>Lysobacterales</taxon>
        <taxon>Lysobacteraceae</taxon>
        <taxon>Luteimonas</taxon>
    </lineage>
</organism>
<evidence type="ECO:0000313" key="1">
    <source>
        <dbReference type="EMBL" id="TKS55404.1"/>
    </source>
</evidence>
<keyword evidence="2" id="KW-1185">Reference proteome</keyword>
<name>A0A4Z1R6V2_9GAMM</name>
<reference evidence="1 2" key="1">
    <citation type="submission" date="2019-01" db="EMBL/GenBank/DDBJ databases">
        <authorList>
            <person name="Zhang S."/>
        </authorList>
    </citation>
    <scope>NUCLEOTIDE SEQUENCE [LARGE SCALE GENOMIC DNA]</scope>
    <source>
        <strain evidence="1 2">1626</strain>
    </source>
</reference>
<evidence type="ECO:0008006" key="3">
    <source>
        <dbReference type="Google" id="ProtNLM"/>
    </source>
</evidence>
<dbReference type="RefSeq" id="WP_134674801.1">
    <property type="nucleotide sequence ID" value="NZ_CP039383.2"/>
</dbReference>
<dbReference type="OrthoDB" id="7008646at2"/>
<dbReference type="AlphaFoldDB" id="A0A4Z1R6V2"/>
<comment type="caution">
    <text evidence="1">The sequence shown here is derived from an EMBL/GenBank/DDBJ whole genome shotgun (WGS) entry which is preliminary data.</text>
</comment>
<dbReference type="Proteomes" id="UP000298681">
    <property type="component" value="Unassembled WGS sequence"/>
</dbReference>
<dbReference type="EMBL" id="SPUH01000001">
    <property type="protein sequence ID" value="TKS55404.1"/>
    <property type="molecule type" value="Genomic_DNA"/>
</dbReference>
<evidence type="ECO:0000313" key="2">
    <source>
        <dbReference type="Proteomes" id="UP000298681"/>
    </source>
</evidence>
<gene>
    <name evidence="1" type="ORF">E4582_10720</name>
</gene>